<keyword evidence="4 10" id="KW-0812">Transmembrane</keyword>
<proteinExistence type="inferred from homology"/>
<comment type="caution">
    <text evidence="12">The sequence shown here is derived from an EMBL/GenBank/DDBJ whole genome shotgun (WGS) entry which is preliminary data.</text>
</comment>
<sequence>MAVVSSVLGRGEQRAGPCSDYNNYFYKNYFYNNYFYSFHGGSVNITALNFMPDWGGKGVTTTTTTTTTANITTVFKGSNAQLLSAMAHKLNFSLTLLPSATWDDVTSQVTPGRSMLVPMPYVLLQTRLQLYDFSYPFDYMVFAFALATPLVSPSWLSLYLPLSGAVWLATLLLVCLLPVVLKAALRREGRAVGRTLRILLAQDLPGTLPAAPPYRLLLATWMIFALVFGTAYRGNLTAALTIPKYPKRIESVREMVAYVDRITVSPYAVDHRDSYLASESPQLRAVGRLIQIVPNMTVGLREALYNSTRSSWSPSPLTVVRMRQFSPHWSNLVLLAGSARPSPFQPGLNCLAKTVAVREAHVDGRRYMKNKITTDFTDATGKERLYVGRDDVLPSPAGWIVPHDAPYVSHFNRIAWSTVEAGLYKKWFLDSLQEAKEESRSKWQQRRKTEEEGGREQEEEEMRDETRPSPLSLSHLQGFFVLFSLCLLLALVAFVLEILHSHTRSPISPSRMN</sequence>
<dbReference type="PANTHER" id="PTHR42643:SF24">
    <property type="entry name" value="IONOTROPIC RECEPTOR 60A"/>
    <property type="match status" value="1"/>
</dbReference>
<dbReference type="GO" id="GO:0050906">
    <property type="term" value="P:detection of stimulus involved in sensory perception"/>
    <property type="evidence" value="ECO:0007669"/>
    <property type="project" value="UniProtKB-ARBA"/>
</dbReference>
<dbReference type="InterPro" id="IPR001320">
    <property type="entry name" value="Iontro_rcpt_C"/>
</dbReference>
<gene>
    <name evidence="12" type="primary">glr-1</name>
    <name evidence="12" type="ORF">GWK47_006063</name>
</gene>
<name>A0A8J4Y6J1_CHIOP</name>
<evidence type="ECO:0000256" key="7">
    <source>
        <dbReference type="ARBA" id="ARBA00023170"/>
    </source>
</evidence>
<dbReference type="SUPFAM" id="SSF53850">
    <property type="entry name" value="Periplasmic binding protein-like II"/>
    <property type="match status" value="1"/>
</dbReference>
<dbReference type="Gene3D" id="1.10.287.70">
    <property type="match status" value="1"/>
</dbReference>
<keyword evidence="13" id="KW-1185">Reference proteome</keyword>
<evidence type="ECO:0000256" key="8">
    <source>
        <dbReference type="ARBA" id="ARBA00023180"/>
    </source>
</evidence>
<dbReference type="OrthoDB" id="6372858at2759"/>
<dbReference type="AlphaFoldDB" id="A0A8J4Y6J1"/>
<evidence type="ECO:0000256" key="10">
    <source>
        <dbReference type="SAM" id="Phobius"/>
    </source>
</evidence>
<feature type="transmembrane region" description="Helical" evidence="10">
    <location>
        <begin position="164"/>
        <end position="185"/>
    </location>
</feature>
<feature type="transmembrane region" description="Helical" evidence="10">
    <location>
        <begin position="137"/>
        <end position="158"/>
    </location>
</feature>
<feature type="transmembrane region" description="Helical" evidence="10">
    <location>
        <begin position="214"/>
        <end position="232"/>
    </location>
</feature>
<evidence type="ECO:0000256" key="2">
    <source>
        <dbReference type="ARBA" id="ARBA00008685"/>
    </source>
</evidence>
<feature type="compositionally biased region" description="Basic and acidic residues" evidence="9">
    <location>
        <begin position="439"/>
        <end position="456"/>
    </location>
</feature>
<evidence type="ECO:0000256" key="1">
    <source>
        <dbReference type="ARBA" id="ARBA00004651"/>
    </source>
</evidence>
<feature type="domain" description="Ionotropic glutamate receptor C-terminal" evidence="11">
    <location>
        <begin position="206"/>
        <end position="484"/>
    </location>
</feature>
<feature type="region of interest" description="Disordered" evidence="9">
    <location>
        <begin position="439"/>
        <end position="469"/>
    </location>
</feature>
<dbReference type="EMBL" id="JACEEZ010009592">
    <property type="protein sequence ID" value="KAG0722393.1"/>
    <property type="molecule type" value="Genomic_DNA"/>
</dbReference>
<dbReference type="Proteomes" id="UP000770661">
    <property type="component" value="Unassembled WGS sequence"/>
</dbReference>
<dbReference type="Pfam" id="PF00060">
    <property type="entry name" value="Lig_chan"/>
    <property type="match status" value="1"/>
</dbReference>
<dbReference type="GO" id="GO:0015276">
    <property type="term" value="F:ligand-gated monoatomic ion channel activity"/>
    <property type="evidence" value="ECO:0007669"/>
    <property type="project" value="InterPro"/>
</dbReference>
<evidence type="ECO:0000259" key="11">
    <source>
        <dbReference type="Pfam" id="PF00060"/>
    </source>
</evidence>
<evidence type="ECO:0000313" key="12">
    <source>
        <dbReference type="EMBL" id="KAG0722393.1"/>
    </source>
</evidence>
<protein>
    <submittedName>
        <fullName evidence="12">Glutamate receptor 1</fullName>
    </submittedName>
</protein>
<reference evidence="12" key="1">
    <citation type="submission" date="2020-07" db="EMBL/GenBank/DDBJ databases">
        <title>The High-quality genome of the commercially important snow crab, Chionoecetes opilio.</title>
        <authorList>
            <person name="Jeong J.-H."/>
            <person name="Ryu S."/>
        </authorList>
    </citation>
    <scope>NUCLEOTIDE SEQUENCE</scope>
    <source>
        <strain evidence="12">MADBK_172401_WGS</strain>
        <tissue evidence="12">Digestive gland</tissue>
    </source>
</reference>
<dbReference type="GO" id="GO:0005886">
    <property type="term" value="C:plasma membrane"/>
    <property type="evidence" value="ECO:0007669"/>
    <property type="project" value="UniProtKB-SubCell"/>
</dbReference>
<evidence type="ECO:0000256" key="9">
    <source>
        <dbReference type="SAM" id="MobiDB-lite"/>
    </source>
</evidence>
<evidence type="ECO:0000256" key="5">
    <source>
        <dbReference type="ARBA" id="ARBA00022989"/>
    </source>
</evidence>
<evidence type="ECO:0000256" key="6">
    <source>
        <dbReference type="ARBA" id="ARBA00023136"/>
    </source>
</evidence>
<accession>A0A8J4Y6J1</accession>
<comment type="similarity">
    <text evidence="2">Belongs to the glutamate-gated ion channel (TC 1.A.10.1) family.</text>
</comment>
<keyword evidence="3" id="KW-1003">Cell membrane</keyword>
<evidence type="ECO:0000256" key="3">
    <source>
        <dbReference type="ARBA" id="ARBA00022475"/>
    </source>
</evidence>
<dbReference type="InterPro" id="IPR052192">
    <property type="entry name" value="Insect_Ionotropic_Sensory_Rcpt"/>
</dbReference>
<feature type="transmembrane region" description="Helical" evidence="10">
    <location>
        <begin position="478"/>
        <end position="499"/>
    </location>
</feature>
<dbReference type="PANTHER" id="PTHR42643">
    <property type="entry name" value="IONOTROPIC RECEPTOR 20A-RELATED"/>
    <property type="match status" value="1"/>
</dbReference>
<keyword evidence="5 10" id="KW-1133">Transmembrane helix</keyword>
<keyword evidence="8" id="KW-0325">Glycoprotein</keyword>
<keyword evidence="6 10" id="KW-0472">Membrane</keyword>
<evidence type="ECO:0000313" key="13">
    <source>
        <dbReference type="Proteomes" id="UP000770661"/>
    </source>
</evidence>
<comment type="subcellular location">
    <subcellularLocation>
        <location evidence="1">Cell membrane</location>
        <topology evidence="1">Multi-pass membrane protein</topology>
    </subcellularLocation>
</comment>
<evidence type="ECO:0000256" key="4">
    <source>
        <dbReference type="ARBA" id="ARBA00022692"/>
    </source>
</evidence>
<keyword evidence="7 12" id="KW-0675">Receptor</keyword>
<organism evidence="12 13">
    <name type="scientific">Chionoecetes opilio</name>
    <name type="common">Atlantic snow crab</name>
    <name type="synonym">Cancer opilio</name>
    <dbReference type="NCBI Taxonomy" id="41210"/>
    <lineage>
        <taxon>Eukaryota</taxon>
        <taxon>Metazoa</taxon>
        <taxon>Ecdysozoa</taxon>
        <taxon>Arthropoda</taxon>
        <taxon>Crustacea</taxon>
        <taxon>Multicrustacea</taxon>
        <taxon>Malacostraca</taxon>
        <taxon>Eumalacostraca</taxon>
        <taxon>Eucarida</taxon>
        <taxon>Decapoda</taxon>
        <taxon>Pleocyemata</taxon>
        <taxon>Brachyura</taxon>
        <taxon>Eubrachyura</taxon>
        <taxon>Majoidea</taxon>
        <taxon>Majidae</taxon>
        <taxon>Chionoecetes</taxon>
    </lineage>
</organism>